<evidence type="ECO:0000313" key="2">
    <source>
        <dbReference type="Proteomes" id="UP000472240"/>
    </source>
</evidence>
<accession>A0A671EG73</accession>
<name>A0A671EG73_RHIFE</name>
<dbReference type="OMA" id="NTAMFER"/>
<reference evidence="1" key="4">
    <citation type="submission" date="2025-08" db="UniProtKB">
        <authorList>
            <consortium name="Ensembl"/>
        </authorList>
    </citation>
    <scope>IDENTIFICATION</scope>
</reference>
<reference evidence="1 2" key="2">
    <citation type="journal article" date="2018" name="Annu Rev Anim Biosci">
        <title>Bat Biology, Genomes, and the Bat1K Project: To Generate Chromosome-Level Genomes for All Living Bat Species.</title>
        <authorList>
            <person name="Teeling E.C."/>
            <person name="Vernes S.C."/>
            <person name="Davalos L.M."/>
            <person name="Ray D.A."/>
            <person name="Gilbert M.T.P."/>
            <person name="Myers E."/>
        </authorList>
    </citation>
    <scope>NUCLEOTIDE SEQUENCE</scope>
</reference>
<reference evidence="2" key="3">
    <citation type="submission" date="2018-12" db="EMBL/GenBank/DDBJ databases">
        <title>G10K-VGP greater horseshoe bat female genome, primary haplotype.</title>
        <authorList>
            <person name="Teeling E."/>
            <person name="Myers G."/>
            <person name="Vernes S."/>
            <person name="Pippel M."/>
            <person name="Winkler S."/>
            <person name="Fedrigo O."/>
            <person name="Rhie A."/>
            <person name="Koren S."/>
            <person name="Phillippy A."/>
            <person name="Lewin H."/>
            <person name="Damas J."/>
            <person name="Howe K."/>
            <person name="Mountcastle J."/>
            <person name="Jarvis E.D."/>
        </authorList>
    </citation>
    <scope>NUCLEOTIDE SEQUENCE [LARGE SCALE GENOMIC DNA]</scope>
</reference>
<dbReference type="AlphaFoldDB" id="A0A671EG73"/>
<evidence type="ECO:0000313" key="1">
    <source>
        <dbReference type="Ensembl" id="ENSRFEP00010012075.1"/>
    </source>
</evidence>
<dbReference type="InParanoid" id="A0A671EG73"/>
<sequence length="65" mass="7310">MELPTPFCIEGPPLDLIKVSLGYAAMFEVNMHHGPFRSRTVALKRETLLCIGGNHPYSARFHRGQ</sequence>
<dbReference type="Ensembl" id="ENSRFET00010013209.1">
    <property type="protein sequence ID" value="ENSRFEP00010012075.1"/>
    <property type="gene ID" value="ENSRFEG00010008199.1"/>
</dbReference>
<organism evidence="1 2">
    <name type="scientific">Rhinolophus ferrumequinum</name>
    <name type="common">Greater horseshoe bat</name>
    <dbReference type="NCBI Taxonomy" id="59479"/>
    <lineage>
        <taxon>Eukaryota</taxon>
        <taxon>Metazoa</taxon>
        <taxon>Chordata</taxon>
        <taxon>Craniata</taxon>
        <taxon>Vertebrata</taxon>
        <taxon>Euteleostomi</taxon>
        <taxon>Mammalia</taxon>
        <taxon>Eutheria</taxon>
        <taxon>Laurasiatheria</taxon>
        <taxon>Chiroptera</taxon>
        <taxon>Yinpterochiroptera</taxon>
        <taxon>Rhinolophoidea</taxon>
        <taxon>Rhinolophidae</taxon>
        <taxon>Rhinolophinae</taxon>
        <taxon>Rhinolophus</taxon>
    </lineage>
</organism>
<keyword evidence="2" id="KW-1185">Reference proteome</keyword>
<reference evidence="1 2" key="1">
    <citation type="journal article" date="2015" name="Annu Rev Anim Biosci">
        <title>The Genome 10K Project: a way forward.</title>
        <authorList>
            <person name="Koepfli K.P."/>
            <person name="Paten B."/>
            <person name="O'Brien S.J."/>
            <person name="Koepfli K.P."/>
            <person name="Paten B."/>
            <person name="Antunes A."/>
            <person name="Belov K."/>
            <person name="Bustamante C."/>
            <person name="Castoe T.A."/>
            <person name="Clawson H."/>
            <person name="Crawford A.J."/>
            <person name="Diekhans M."/>
            <person name="Distel D."/>
            <person name="Durbin R."/>
            <person name="Earl D."/>
            <person name="Fujita M.K."/>
            <person name="Gamble T."/>
            <person name="Georges A."/>
            <person name="Gemmell N."/>
            <person name="Gilbert M.T."/>
            <person name="Graves J.M."/>
            <person name="Green R.E."/>
            <person name="Hickey G."/>
            <person name="Jarvis E.D."/>
            <person name="Johnson W."/>
            <person name="Komissarov A."/>
            <person name="Korf I."/>
            <person name="Kuhn R."/>
            <person name="Larkin D.M."/>
            <person name="Lewin H."/>
            <person name="Lopez J.V."/>
            <person name="Ma J."/>
            <person name="Marques-Bonet T."/>
            <person name="Miller W."/>
            <person name="Murphy R."/>
            <person name="Pevzner P."/>
            <person name="Shapiro B."/>
            <person name="Steiner C."/>
            <person name="Tamazian G."/>
            <person name="Venkatesh B."/>
            <person name="Wang J."/>
            <person name="Wayne R."/>
            <person name="Wiley E."/>
            <person name="Yang H."/>
            <person name="Zhang G."/>
            <person name="Haussler D."/>
            <person name="Ryder O."/>
            <person name="O'Brien S.J."/>
        </authorList>
    </citation>
    <scope>NUCLEOTIDE SEQUENCE</scope>
</reference>
<dbReference type="GeneTree" id="ENSGT00910000147804"/>
<reference evidence="1" key="5">
    <citation type="submission" date="2025-09" db="UniProtKB">
        <authorList>
            <consortium name="Ensembl"/>
        </authorList>
    </citation>
    <scope>IDENTIFICATION</scope>
</reference>
<proteinExistence type="predicted"/>
<dbReference type="Proteomes" id="UP000472240">
    <property type="component" value="Chromosome 9"/>
</dbReference>
<protein>
    <submittedName>
        <fullName evidence="1">Uncharacterized protein</fullName>
    </submittedName>
</protein>